<dbReference type="PROSITE" id="PS51000">
    <property type="entry name" value="HTH_DEOR_2"/>
    <property type="match status" value="1"/>
</dbReference>
<dbReference type="InterPro" id="IPR036390">
    <property type="entry name" value="WH_DNA-bd_sf"/>
</dbReference>
<dbReference type="EMBL" id="DS999644">
    <property type="protein sequence ID" value="EFE73503.2"/>
    <property type="molecule type" value="Genomic_DNA"/>
</dbReference>
<dbReference type="SUPFAM" id="SSF46785">
    <property type="entry name" value="Winged helix' DNA-binding domain"/>
    <property type="match status" value="1"/>
</dbReference>
<dbReference type="GO" id="GO:0003700">
    <property type="term" value="F:DNA-binding transcription factor activity"/>
    <property type="evidence" value="ECO:0007669"/>
    <property type="project" value="InterPro"/>
</dbReference>
<keyword evidence="2" id="KW-0238">DNA-binding</keyword>
<evidence type="ECO:0000256" key="2">
    <source>
        <dbReference type="ARBA" id="ARBA00023125"/>
    </source>
</evidence>
<keyword evidence="3" id="KW-0804">Transcription</keyword>
<evidence type="ECO:0000256" key="1">
    <source>
        <dbReference type="ARBA" id="ARBA00023015"/>
    </source>
</evidence>
<dbReference type="InterPro" id="IPR036388">
    <property type="entry name" value="WH-like_DNA-bd_sf"/>
</dbReference>
<dbReference type="PIRSF" id="PIRSF016838">
    <property type="entry name" value="PafC"/>
    <property type="match status" value="1"/>
</dbReference>
<name>D6ANY7_STRFL</name>
<evidence type="ECO:0000313" key="6">
    <source>
        <dbReference type="Proteomes" id="UP000003986"/>
    </source>
</evidence>
<dbReference type="InterPro" id="IPR001034">
    <property type="entry name" value="DeoR_HTH"/>
</dbReference>
<dbReference type="PANTHER" id="PTHR34580:SF3">
    <property type="entry name" value="PROTEIN PAFB"/>
    <property type="match status" value="1"/>
</dbReference>
<dbReference type="PROSITE" id="PS52050">
    <property type="entry name" value="WYL"/>
    <property type="match status" value="1"/>
</dbReference>
<dbReference type="Gene3D" id="1.10.10.10">
    <property type="entry name" value="Winged helix-like DNA-binding domain superfamily/Winged helix DNA-binding domain"/>
    <property type="match status" value="1"/>
</dbReference>
<evidence type="ECO:0000313" key="5">
    <source>
        <dbReference type="EMBL" id="EFE73503.2"/>
    </source>
</evidence>
<dbReference type="AlphaFoldDB" id="D6ANY7"/>
<dbReference type="InterPro" id="IPR018356">
    <property type="entry name" value="Tscrpt_reg_HTH_DeoR_CS"/>
</dbReference>
<reference evidence="6" key="1">
    <citation type="submission" date="2008-10" db="EMBL/GenBank/DDBJ databases">
        <authorList>
            <person name="Molnar K."/>
        </authorList>
    </citation>
    <scope>NUCLEOTIDE SEQUENCE [LARGE SCALE GENOMIC DNA]</scope>
    <source>
        <strain evidence="6">NRRL 15998</strain>
    </source>
</reference>
<evidence type="ECO:0000259" key="4">
    <source>
        <dbReference type="PROSITE" id="PS51000"/>
    </source>
</evidence>
<protein>
    <submittedName>
        <fullName evidence="5">DeoR-family transcriptional regulator</fullName>
    </submittedName>
</protein>
<dbReference type="InterPro" id="IPR028349">
    <property type="entry name" value="PafC-like"/>
</dbReference>
<keyword evidence="1" id="KW-0805">Transcription regulation</keyword>
<dbReference type="Pfam" id="PF25583">
    <property type="entry name" value="WCX"/>
    <property type="match status" value="1"/>
</dbReference>
<dbReference type="InterPro" id="IPR013196">
    <property type="entry name" value="HTH_11"/>
</dbReference>
<dbReference type="PANTHER" id="PTHR34580">
    <property type="match status" value="1"/>
</dbReference>
<sequence length="342" mass="36909">MTPSKGACGRGLSASPGRLAPMLETSARLLRLLSLLQTHRDWSGADLADRLGVTPRTVRRDVDKLRELGYPVNAARGTGGGYQLGAGAELPPLLLDDEEAVAVAVGLRTAAGHGIEGIGESSVRALAKLEQVLPNRLRRRVGALGAFTVPMLHGQDASVVDPGLLTELAGACRDAERLRFAYRTHGGASSRRTVEPHRLVCTERRWYLVAWDLEREDWRTFRADRITPTPPHGPRFVPRPPPAEDLAAYVSQGVAVSAYAARAVILLKAPLAEAAQRISPSAGVLETVDADTCRLTTGAPDLTVLVIHVLMMGIDFEVIEPPELTELMRDARERLTRALDGP</sequence>
<evidence type="ECO:0000256" key="3">
    <source>
        <dbReference type="ARBA" id="ARBA00023163"/>
    </source>
</evidence>
<organism evidence="5 6">
    <name type="scientific">Streptomyces filamentosus NRRL 15998</name>
    <dbReference type="NCBI Taxonomy" id="457431"/>
    <lineage>
        <taxon>Bacteria</taxon>
        <taxon>Bacillati</taxon>
        <taxon>Actinomycetota</taxon>
        <taxon>Actinomycetes</taxon>
        <taxon>Kitasatosporales</taxon>
        <taxon>Streptomycetaceae</taxon>
        <taxon>Streptomyces</taxon>
    </lineage>
</organism>
<dbReference type="Proteomes" id="UP000003986">
    <property type="component" value="Unassembled WGS sequence"/>
</dbReference>
<dbReference type="Pfam" id="PF13280">
    <property type="entry name" value="WYL"/>
    <property type="match status" value="1"/>
</dbReference>
<dbReference type="PROSITE" id="PS00894">
    <property type="entry name" value="HTH_DEOR_1"/>
    <property type="match status" value="1"/>
</dbReference>
<dbReference type="InterPro" id="IPR026881">
    <property type="entry name" value="WYL_dom"/>
</dbReference>
<dbReference type="InterPro" id="IPR051534">
    <property type="entry name" value="CBASS_pafABC_assoc_protein"/>
</dbReference>
<dbReference type="SMART" id="SM00420">
    <property type="entry name" value="HTH_DEOR"/>
    <property type="match status" value="1"/>
</dbReference>
<dbReference type="Pfam" id="PF08279">
    <property type="entry name" value="HTH_11"/>
    <property type="match status" value="1"/>
</dbReference>
<dbReference type="InterPro" id="IPR057727">
    <property type="entry name" value="WCX_dom"/>
</dbReference>
<feature type="domain" description="HTH deoR-type" evidence="4">
    <location>
        <begin position="25"/>
        <end position="83"/>
    </location>
</feature>
<gene>
    <name evidence="5" type="ORF">SSGG_00869</name>
</gene>
<reference evidence="6" key="2">
    <citation type="submission" date="2008-12" db="EMBL/GenBank/DDBJ databases">
        <title>Annotation of Streptomyces roseosporus strain NRRL 15998.</title>
        <authorList>
            <consortium name="The Broad Institute Genome Sequencing Platform"/>
            <consortium name="Broad Institute Microbial Sequencing Center"/>
            <person name="Fischbach M."/>
            <person name="Ward D."/>
            <person name="Young S."/>
            <person name="Kodira C.D."/>
            <person name="Zeng Q."/>
            <person name="Koehrsen M."/>
            <person name="Godfrey P."/>
            <person name="Alvarado L."/>
            <person name="Berlin A.M."/>
            <person name="Borenstein D."/>
            <person name="Chen Z."/>
            <person name="Engels R."/>
            <person name="Freedman E."/>
            <person name="Gellesch M."/>
            <person name="Goldberg J."/>
            <person name="Griggs A."/>
            <person name="Gujja S."/>
            <person name="Heiman D.I."/>
            <person name="Hepburn T.A."/>
            <person name="Howarth C."/>
            <person name="Jen D."/>
            <person name="Larson L."/>
            <person name="Lewis B."/>
            <person name="Mehta T."/>
            <person name="Park D."/>
            <person name="Pearson M."/>
            <person name="Roberts A."/>
            <person name="Saif S."/>
            <person name="Shea T.D."/>
            <person name="Shenoy N."/>
            <person name="Sisk P."/>
            <person name="Stolte C."/>
            <person name="Sykes S.N."/>
            <person name="Walk T."/>
            <person name="White J."/>
            <person name="Yandava C."/>
            <person name="Straight P."/>
            <person name="Clardy J."/>
            <person name="Hung D."/>
            <person name="Kolter R."/>
            <person name="Mekalanos J."/>
            <person name="Walker S."/>
            <person name="Walsh C.T."/>
            <person name="Wieland B.L.C."/>
            <person name="Ilzarbe M."/>
            <person name="Galagan J."/>
            <person name="Nusbaum C."/>
            <person name="Birren B."/>
        </authorList>
    </citation>
    <scope>NUCLEOTIDE SEQUENCE [LARGE SCALE GENOMIC DNA]</scope>
    <source>
        <strain evidence="6">NRRL 15998</strain>
    </source>
</reference>
<dbReference type="GO" id="GO:0003677">
    <property type="term" value="F:DNA binding"/>
    <property type="evidence" value="ECO:0007669"/>
    <property type="project" value="UniProtKB-KW"/>
</dbReference>
<proteinExistence type="predicted"/>
<accession>D6ANY7</accession>